<dbReference type="GO" id="GO:0016740">
    <property type="term" value="F:transferase activity"/>
    <property type="evidence" value="ECO:0007669"/>
    <property type="project" value="UniProtKB-KW"/>
</dbReference>
<keyword evidence="8" id="KW-0378">Hydrolase</keyword>
<keyword evidence="4 6" id="KW-1133">Transmembrane helix</keyword>
<keyword evidence="8" id="KW-0808">Transferase</keyword>
<dbReference type="AlphaFoldDB" id="A0A5Q4VEU7"/>
<evidence type="ECO:0000256" key="5">
    <source>
        <dbReference type="ARBA" id="ARBA00023136"/>
    </source>
</evidence>
<dbReference type="SUPFAM" id="SSF53649">
    <property type="entry name" value="Alkaline phosphatase-like"/>
    <property type="match status" value="1"/>
</dbReference>
<evidence type="ECO:0000256" key="2">
    <source>
        <dbReference type="ARBA" id="ARBA00022475"/>
    </source>
</evidence>
<accession>A0A5Q4VEU7</accession>
<dbReference type="PANTHER" id="PTHR47371">
    <property type="entry name" value="LIPOTEICHOIC ACID SYNTHASE"/>
    <property type="match status" value="1"/>
</dbReference>
<dbReference type="PANTHER" id="PTHR47371:SF3">
    <property type="entry name" value="PHOSPHOGLYCEROL TRANSFERASE I"/>
    <property type="match status" value="1"/>
</dbReference>
<reference evidence="8 9" key="1">
    <citation type="submission" date="2019-06" db="EMBL/GenBank/DDBJ databases">
        <title>Desulfobotulus mexicanus sp. nov., a novel sulfate-reducing bacterium isolated from the sediment of an alkaline crater lake in Mexico.</title>
        <authorList>
            <person name="Hirschler-Rea A."/>
        </authorList>
    </citation>
    <scope>NUCLEOTIDE SEQUENCE [LARGE SCALE GENOMIC DNA]</scope>
    <source>
        <strain evidence="8 9">PAR22N</strain>
    </source>
</reference>
<keyword evidence="9" id="KW-1185">Reference proteome</keyword>
<sequence>MRFPGYAGGLSFSLAPFTLLALLIQLLFYIKVMDKQISGFGFPLDIIQVRLMASGLFFTLVAGEFCARIFHKKRRWGRSVLWLLLAVQILAGFYHIRVRAYFDPVILLDNAGALSSPGEVFYVLSSVFQVSDFFLIPLILLILSFFHLGAGSGKKIFSPVIPGALMVLMLILPLRLTDQGGYLLQRSIGVFTGNTAAAFIMESRIHGEGSFSYLQNLTSGHSRSEALPDIYLIMVESFNPFFVEYAHGERAVTPFFNSLLEKGVYVESFYGNSIQTAKGHVATLCSVLPAIRGKIMEQFPKIRLNCLPEVLANEGYQTAFYQAQYDILYDNTGPFFEKNGFEIVRAMDQDMLEGVPSHALWSPWGLQEDVFFEKVFGDLEKKRDGDRPLFCALATITNHMGFSGLPESEMRVVDAPESYRDLYMNSLAATDAWLKVFFEKLHGVPGGREALVIITGDHGHPMGESGTYAPQVGFGESNFRTPLLIVWPEKLKPGRIKDRPYTQVDIAPTLMDLLGIAGTWPWMGQSVFWDDEERMHYLVQPYNGQFFVVLQGRKKYVYGAELEEEYFFDLEKDPMGEENIIEKLSPEDLRLFRQAVARMYSHQEVIRADRIRP</sequence>
<dbReference type="RefSeq" id="WP_139445317.1">
    <property type="nucleotide sequence ID" value="NZ_VDMB01000001.1"/>
</dbReference>
<comment type="caution">
    <text evidence="8">The sequence shown here is derived from an EMBL/GenBank/DDBJ whole genome shotgun (WGS) entry which is preliminary data.</text>
</comment>
<dbReference type="InterPro" id="IPR050448">
    <property type="entry name" value="OpgB/LTA_synthase_biosynth"/>
</dbReference>
<organism evidence="8 9">
    <name type="scientific">Desulfobotulus mexicanus</name>
    <dbReference type="NCBI Taxonomy" id="2586642"/>
    <lineage>
        <taxon>Bacteria</taxon>
        <taxon>Pseudomonadati</taxon>
        <taxon>Thermodesulfobacteriota</taxon>
        <taxon>Desulfobacteria</taxon>
        <taxon>Desulfobacterales</taxon>
        <taxon>Desulfobacteraceae</taxon>
        <taxon>Desulfobotulus</taxon>
    </lineage>
</organism>
<evidence type="ECO:0000313" key="8">
    <source>
        <dbReference type="EMBL" id="TYT76194.1"/>
    </source>
</evidence>
<comment type="subcellular location">
    <subcellularLocation>
        <location evidence="1">Cell membrane</location>
        <topology evidence="1">Multi-pass membrane protein</topology>
    </subcellularLocation>
</comment>
<feature type="domain" description="Sulfatase N-terminal" evidence="7">
    <location>
        <begin position="228"/>
        <end position="516"/>
    </location>
</feature>
<dbReference type="Gene3D" id="3.40.720.10">
    <property type="entry name" value="Alkaline Phosphatase, subunit A"/>
    <property type="match status" value="1"/>
</dbReference>
<dbReference type="Proteomes" id="UP000321899">
    <property type="component" value="Unassembled WGS sequence"/>
</dbReference>
<keyword evidence="3 6" id="KW-0812">Transmembrane</keyword>
<feature type="transmembrane region" description="Helical" evidence="6">
    <location>
        <begin position="120"/>
        <end position="144"/>
    </location>
</feature>
<dbReference type="CDD" id="cd16015">
    <property type="entry name" value="LTA_synthase"/>
    <property type="match status" value="1"/>
</dbReference>
<dbReference type="EMBL" id="VDMB01000001">
    <property type="protein sequence ID" value="TYT76194.1"/>
    <property type="molecule type" value="Genomic_DNA"/>
</dbReference>
<evidence type="ECO:0000256" key="3">
    <source>
        <dbReference type="ARBA" id="ARBA00022692"/>
    </source>
</evidence>
<feature type="transmembrane region" description="Helical" evidence="6">
    <location>
        <begin position="12"/>
        <end position="30"/>
    </location>
</feature>
<dbReference type="InterPro" id="IPR000917">
    <property type="entry name" value="Sulfatase_N"/>
</dbReference>
<evidence type="ECO:0000256" key="1">
    <source>
        <dbReference type="ARBA" id="ARBA00004651"/>
    </source>
</evidence>
<evidence type="ECO:0000259" key="7">
    <source>
        <dbReference type="Pfam" id="PF00884"/>
    </source>
</evidence>
<proteinExistence type="predicted"/>
<keyword evidence="5 6" id="KW-0472">Membrane</keyword>
<keyword evidence="2" id="KW-1003">Cell membrane</keyword>
<gene>
    <name evidence="8" type="ORF">FIM25_01175</name>
</gene>
<dbReference type="InterPro" id="IPR017850">
    <property type="entry name" value="Alkaline_phosphatase_core_sf"/>
</dbReference>
<feature type="transmembrane region" description="Helical" evidence="6">
    <location>
        <begin position="79"/>
        <end position="100"/>
    </location>
</feature>
<protein>
    <submittedName>
        <fullName evidence="8">Sulfatase-like hydrolase/transferase</fullName>
    </submittedName>
</protein>
<dbReference type="GO" id="GO:0005886">
    <property type="term" value="C:plasma membrane"/>
    <property type="evidence" value="ECO:0007669"/>
    <property type="project" value="UniProtKB-SubCell"/>
</dbReference>
<evidence type="ECO:0000256" key="6">
    <source>
        <dbReference type="SAM" id="Phobius"/>
    </source>
</evidence>
<feature type="transmembrane region" description="Helical" evidence="6">
    <location>
        <begin position="156"/>
        <end position="176"/>
    </location>
</feature>
<name>A0A5Q4VEU7_9BACT</name>
<evidence type="ECO:0000313" key="9">
    <source>
        <dbReference type="Proteomes" id="UP000321899"/>
    </source>
</evidence>
<dbReference type="Pfam" id="PF00884">
    <property type="entry name" value="Sulfatase"/>
    <property type="match status" value="1"/>
</dbReference>
<dbReference type="OrthoDB" id="5500422at2"/>
<feature type="transmembrane region" description="Helical" evidence="6">
    <location>
        <begin position="50"/>
        <end position="67"/>
    </location>
</feature>
<evidence type="ECO:0000256" key="4">
    <source>
        <dbReference type="ARBA" id="ARBA00022989"/>
    </source>
</evidence>
<dbReference type="GO" id="GO:0016787">
    <property type="term" value="F:hydrolase activity"/>
    <property type="evidence" value="ECO:0007669"/>
    <property type="project" value="UniProtKB-KW"/>
</dbReference>